<keyword evidence="3" id="KW-1185">Reference proteome</keyword>
<name>A0A9J6ESL9_RHIMP</name>
<comment type="caution">
    <text evidence="2">The sequence shown here is derived from an EMBL/GenBank/DDBJ whole genome shotgun (WGS) entry which is preliminary data.</text>
</comment>
<feature type="region of interest" description="Disordered" evidence="1">
    <location>
        <begin position="270"/>
        <end position="321"/>
    </location>
</feature>
<accession>A0A9J6ESL9</accession>
<feature type="region of interest" description="Disordered" evidence="1">
    <location>
        <begin position="354"/>
        <end position="473"/>
    </location>
</feature>
<gene>
    <name evidence="2" type="ORF">HPB51_009964</name>
</gene>
<feature type="region of interest" description="Disordered" evidence="1">
    <location>
        <begin position="890"/>
        <end position="919"/>
    </location>
</feature>
<feature type="region of interest" description="Disordered" evidence="1">
    <location>
        <begin position="226"/>
        <end position="256"/>
    </location>
</feature>
<reference evidence="2" key="2">
    <citation type="submission" date="2021-09" db="EMBL/GenBank/DDBJ databases">
        <authorList>
            <person name="Jia N."/>
            <person name="Wang J."/>
            <person name="Shi W."/>
            <person name="Du L."/>
            <person name="Sun Y."/>
            <person name="Zhan W."/>
            <person name="Jiang J."/>
            <person name="Wang Q."/>
            <person name="Zhang B."/>
            <person name="Ji P."/>
            <person name="Sakyi L.B."/>
            <person name="Cui X."/>
            <person name="Yuan T."/>
            <person name="Jiang B."/>
            <person name="Yang W."/>
            <person name="Lam T.T.-Y."/>
            <person name="Chang Q."/>
            <person name="Ding S."/>
            <person name="Wang X."/>
            <person name="Zhu J."/>
            <person name="Ruan X."/>
            <person name="Zhao L."/>
            <person name="Wei J."/>
            <person name="Que T."/>
            <person name="Du C."/>
            <person name="Cheng J."/>
            <person name="Dai P."/>
            <person name="Han X."/>
            <person name="Huang E."/>
            <person name="Gao Y."/>
            <person name="Liu J."/>
            <person name="Shao H."/>
            <person name="Ye R."/>
            <person name="Li L."/>
            <person name="Wei W."/>
            <person name="Wang X."/>
            <person name="Wang C."/>
            <person name="Huo Q."/>
            <person name="Li W."/>
            <person name="Guo W."/>
            <person name="Chen H."/>
            <person name="Chen S."/>
            <person name="Zhou L."/>
            <person name="Zhou L."/>
            <person name="Ni X."/>
            <person name="Tian J."/>
            <person name="Zhou Y."/>
            <person name="Sheng Y."/>
            <person name="Liu T."/>
            <person name="Pan Y."/>
            <person name="Xia L."/>
            <person name="Li J."/>
            <person name="Zhao F."/>
            <person name="Cao W."/>
        </authorList>
    </citation>
    <scope>NUCLEOTIDE SEQUENCE</scope>
    <source>
        <strain evidence="2">Rmic-2018</strain>
        <tissue evidence="2">Larvae</tissue>
    </source>
</reference>
<feature type="region of interest" description="Disordered" evidence="1">
    <location>
        <begin position="28"/>
        <end position="57"/>
    </location>
</feature>
<protein>
    <submittedName>
        <fullName evidence="2">Uncharacterized protein</fullName>
    </submittedName>
</protein>
<dbReference type="EMBL" id="JABSTU010000002">
    <property type="protein sequence ID" value="KAH8037409.1"/>
    <property type="molecule type" value="Genomic_DNA"/>
</dbReference>
<feature type="compositionally biased region" description="Low complexity" evidence="1">
    <location>
        <begin position="226"/>
        <end position="241"/>
    </location>
</feature>
<evidence type="ECO:0000313" key="2">
    <source>
        <dbReference type="EMBL" id="KAH8037409.1"/>
    </source>
</evidence>
<evidence type="ECO:0000313" key="3">
    <source>
        <dbReference type="Proteomes" id="UP000821866"/>
    </source>
</evidence>
<evidence type="ECO:0000256" key="1">
    <source>
        <dbReference type="SAM" id="MobiDB-lite"/>
    </source>
</evidence>
<sequence>MSEPWLVLRTATVQFRISEAQCAGLSSSGVRRSAVGTRRPAAGSDACASEGMEGQAPSPVEARFAPGAPCPLQQHYARMLMQQQHAVPTSAGTAHVSCAVFPYLSALSNNASSPGGSPLGPLGSFRAPHTSPNMAAMRQFWPPTPPPDMSTSPGYSRYGGSYYSLFPPLSSPPDPFGPPGSLFPRLAHSASHYPSLLDRDGGFLSQSLGSPLSHYASALSPLASSSLLSPPTSTSTGTDLSHPGKVLDEPITPTTHSHADSLLTTVAPLNSSTQSVRPLSKPPNAHTKDRCSEKSRSKKSSQKSTNKSGPTDLSMGATQATAGRTKTVEKCSHCTCKQPPQNCGTVTSASWSEDLSNNGGTAATVGVASSPPTEPSTTVGMSLHCIPSDQVTSTVPSPSAHPPPLLSPTGPAVVSSSTPDVSLTPPTPEAAADSPVSNTPPLHSPPQSSLLRNLSPMPKAMPELSTSSQKDTSVFVGGDCSSTTGRVPCHRCRGSRDARQLCDTFNHVMPMAPVNPVAAVVPRLPSPKEEKEEMRPECRYTMAVTKREPADLEQRATGPALVPLGKNAVMLSVQQTKVVSQTRLRGGSKSSGLAVGVAKASAKTTSVFSTPLGSGTGSPKVQEVAPVNLKISKSCEAVLQKPDGATSTGIPTCVAVATRRPQEAGGSKIVVEEKCDTTVSVVPALSVLNASSQPIPVGIAVAQQRQDHTITCSKTSLSSSAAEQSHITAVSCSTVILAAGGSDRGPRLCESRQGPAAHQGMAETTTTCLVTAGPVPAHTTWDSHSDALAIRPAAAALPWLTTPAPPVVTTPTIWLPQEATPPPLASPGGFQLARDTLTGQLYLVPAAPTSWTLSGAATASPVQQILTTQQHTTFQQIMPDQWRSELKPTATASLPTSPKHRRGSAVEYWAPSGPGFERH</sequence>
<dbReference type="Proteomes" id="UP000821866">
    <property type="component" value="Chromosome 10"/>
</dbReference>
<reference evidence="2" key="1">
    <citation type="journal article" date="2020" name="Cell">
        <title>Large-Scale Comparative Analyses of Tick Genomes Elucidate Their Genetic Diversity and Vector Capacities.</title>
        <authorList>
            <consortium name="Tick Genome and Microbiome Consortium (TIGMIC)"/>
            <person name="Jia N."/>
            <person name="Wang J."/>
            <person name="Shi W."/>
            <person name="Du L."/>
            <person name="Sun Y."/>
            <person name="Zhan W."/>
            <person name="Jiang J.F."/>
            <person name="Wang Q."/>
            <person name="Zhang B."/>
            <person name="Ji P."/>
            <person name="Bell-Sakyi L."/>
            <person name="Cui X.M."/>
            <person name="Yuan T.T."/>
            <person name="Jiang B.G."/>
            <person name="Yang W.F."/>
            <person name="Lam T.T."/>
            <person name="Chang Q.C."/>
            <person name="Ding S.J."/>
            <person name="Wang X.J."/>
            <person name="Zhu J.G."/>
            <person name="Ruan X.D."/>
            <person name="Zhao L."/>
            <person name="Wei J.T."/>
            <person name="Ye R.Z."/>
            <person name="Que T.C."/>
            <person name="Du C.H."/>
            <person name="Zhou Y.H."/>
            <person name="Cheng J.X."/>
            <person name="Dai P.F."/>
            <person name="Guo W.B."/>
            <person name="Han X.H."/>
            <person name="Huang E.J."/>
            <person name="Li L.F."/>
            <person name="Wei W."/>
            <person name="Gao Y.C."/>
            <person name="Liu J.Z."/>
            <person name="Shao H.Z."/>
            <person name="Wang X."/>
            <person name="Wang C.C."/>
            <person name="Yang T.C."/>
            <person name="Huo Q.B."/>
            <person name="Li W."/>
            <person name="Chen H.Y."/>
            <person name="Chen S.E."/>
            <person name="Zhou L.G."/>
            <person name="Ni X.B."/>
            <person name="Tian J.H."/>
            <person name="Sheng Y."/>
            <person name="Liu T."/>
            <person name="Pan Y.S."/>
            <person name="Xia L.Y."/>
            <person name="Li J."/>
            <person name="Zhao F."/>
            <person name="Cao W.C."/>
        </authorList>
    </citation>
    <scope>NUCLEOTIDE SEQUENCE</scope>
    <source>
        <strain evidence="2">Rmic-2018</strain>
    </source>
</reference>
<feature type="compositionally biased region" description="Basic and acidic residues" evidence="1">
    <location>
        <begin position="286"/>
        <end position="295"/>
    </location>
</feature>
<dbReference type="VEuPathDB" id="VectorBase:LOC119179427"/>
<proteinExistence type="predicted"/>
<organism evidence="2 3">
    <name type="scientific">Rhipicephalus microplus</name>
    <name type="common">Cattle tick</name>
    <name type="synonym">Boophilus microplus</name>
    <dbReference type="NCBI Taxonomy" id="6941"/>
    <lineage>
        <taxon>Eukaryota</taxon>
        <taxon>Metazoa</taxon>
        <taxon>Ecdysozoa</taxon>
        <taxon>Arthropoda</taxon>
        <taxon>Chelicerata</taxon>
        <taxon>Arachnida</taxon>
        <taxon>Acari</taxon>
        <taxon>Parasitiformes</taxon>
        <taxon>Ixodida</taxon>
        <taxon>Ixodoidea</taxon>
        <taxon>Ixodidae</taxon>
        <taxon>Rhipicephalinae</taxon>
        <taxon>Rhipicephalus</taxon>
        <taxon>Boophilus</taxon>
    </lineage>
</organism>
<dbReference type="AlphaFoldDB" id="A0A9J6ESL9"/>